<keyword evidence="3" id="KW-1185">Reference proteome</keyword>
<evidence type="ECO:0000313" key="2">
    <source>
        <dbReference type="EMBL" id="MBJ6725453.1"/>
    </source>
</evidence>
<dbReference type="Proteomes" id="UP000636888">
    <property type="component" value="Unassembled WGS sequence"/>
</dbReference>
<proteinExistence type="predicted"/>
<accession>A0A8J7JDV6</accession>
<reference evidence="2" key="1">
    <citation type="submission" date="2020-12" db="EMBL/GenBank/DDBJ databases">
        <title>Geomonas sp. Red875, isolated from river sediment.</title>
        <authorList>
            <person name="Xu Z."/>
            <person name="Zhang Z."/>
            <person name="Masuda Y."/>
            <person name="Itoh H."/>
            <person name="Senoo K."/>
        </authorList>
    </citation>
    <scope>NUCLEOTIDE SEQUENCE</scope>
    <source>
        <strain evidence="2">Red875</strain>
    </source>
</reference>
<comment type="caution">
    <text evidence="2">The sequence shown here is derived from an EMBL/GenBank/DDBJ whole genome shotgun (WGS) entry which is preliminary data.</text>
</comment>
<name>A0A8J7JDV6_9BACT</name>
<dbReference type="PROSITE" id="PS50911">
    <property type="entry name" value="CHAP"/>
    <property type="match status" value="1"/>
</dbReference>
<evidence type="ECO:0000259" key="1">
    <source>
        <dbReference type="PROSITE" id="PS50911"/>
    </source>
</evidence>
<gene>
    <name evidence="2" type="ORF">JFN93_12100</name>
</gene>
<organism evidence="2 3">
    <name type="scientific">Geomesophilobacter sediminis</name>
    <dbReference type="NCBI Taxonomy" id="2798584"/>
    <lineage>
        <taxon>Bacteria</taxon>
        <taxon>Pseudomonadati</taxon>
        <taxon>Thermodesulfobacteriota</taxon>
        <taxon>Desulfuromonadia</taxon>
        <taxon>Geobacterales</taxon>
        <taxon>Geobacteraceae</taxon>
        <taxon>Geomesophilobacter</taxon>
    </lineage>
</organism>
<dbReference type="AlphaFoldDB" id="A0A8J7JDV6"/>
<dbReference type="InterPro" id="IPR007921">
    <property type="entry name" value="CHAP_dom"/>
</dbReference>
<dbReference type="Gene3D" id="3.90.1720.10">
    <property type="entry name" value="endopeptidase domain like (from Nostoc punctiforme)"/>
    <property type="match status" value="1"/>
</dbReference>
<evidence type="ECO:0000313" key="3">
    <source>
        <dbReference type="Proteomes" id="UP000636888"/>
    </source>
</evidence>
<dbReference type="EMBL" id="JAEMHM010000009">
    <property type="protein sequence ID" value="MBJ6725453.1"/>
    <property type="molecule type" value="Genomic_DNA"/>
</dbReference>
<sequence>MPALKNTTVPNVTEGDVAVFRIKNYWHVAYVEKVHRNLLREPVSIDVSEMNYGGDLSYSEFKATWKSRSKREWKRAAYCCGITDNYGEVTRRDHVDLDTVTQVWSPDDVDSEGYQERFKDLVDRARRVINRFKDLTESEL</sequence>
<feature type="domain" description="Peptidase C51" evidence="1">
    <location>
        <begin position="1"/>
        <end position="80"/>
    </location>
</feature>
<protein>
    <recommendedName>
        <fullName evidence="1">Peptidase C51 domain-containing protein</fullName>
    </recommendedName>
</protein>